<dbReference type="AlphaFoldDB" id="A0A8E0S433"/>
<evidence type="ECO:0000256" key="4">
    <source>
        <dbReference type="ARBA" id="ARBA00023157"/>
    </source>
</evidence>
<name>A0A8E0S433_9TREM</name>
<evidence type="ECO:0000256" key="5">
    <source>
        <dbReference type="ARBA" id="ARBA00023180"/>
    </source>
</evidence>
<reference evidence="7" key="1">
    <citation type="submission" date="2019-05" db="EMBL/GenBank/DDBJ databases">
        <title>Annotation for the trematode Fasciolopsis buski.</title>
        <authorList>
            <person name="Choi Y.-J."/>
        </authorList>
    </citation>
    <scope>NUCLEOTIDE SEQUENCE</scope>
    <source>
        <strain evidence="7">HT</strain>
        <tissue evidence="7">Whole worm</tissue>
    </source>
</reference>
<feature type="domain" description="Saposin A-type" evidence="6">
    <location>
        <begin position="156"/>
        <end position="196"/>
    </location>
</feature>
<gene>
    <name evidence="7" type="ORF">FBUS_00328</name>
</gene>
<comment type="subcellular location">
    <subcellularLocation>
        <location evidence="1">Secreted</location>
    </subcellularLocation>
</comment>
<dbReference type="InterPro" id="IPR011001">
    <property type="entry name" value="Saposin-like"/>
</dbReference>
<dbReference type="OrthoDB" id="69496at2759"/>
<sequence>MHRFSHFADLQDPDQSCSILKLCNSAVDPALTVEKLIVSLERRCERFVEKFGSNIIEEVHKGTHEKSICETVTACERPLNLGIVAGYGQTTDRTNGDFCGKCKNIVDIAYRQYLQRNAEQELLMLAEQICFVLPHHFSMELLLFLKQQIGLCPEDIGQQTALCLRGPFYWCSNRETADKCNATDACPVQLLNQSSTRGLCDQITRWQVCSNQWLEPFCSLTTSICGNQIPVIASPWSTSISSSYPQIWSATTTGSNTLIPGQLNRVNCTVCVDVLNKWSDNRGVSRIPVVTMNMCNTYPSFVDRIQQMNLCQIPTTSIISPCIQNPMYAFASPSAMTQCAISSVPNPPAPETPQQTSRTSTEVFPNVPSCEGGPAVFCQTFNSAQLCGEDAVRFCQDHYWLGNRPRISFKSRLGPY</sequence>
<evidence type="ECO:0000256" key="1">
    <source>
        <dbReference type="ARBA" id="ARBA00004613"/>
    </source>
</evidence>
<evidence type="ECO:0000259" key="6">
    <source>
        <dbReference type="PROSITE" id="PS51110"/>
    </source>
</evidence>
<dbReference type="EMBL" id="LUCM01000083">
    <property type="protein sequence ID" value="KAA0201132.1"/>
    <property type="molecule type" value="Genomic_DNA"/>
</dbReference>
<dbReference type="SMART" id="SM00162">
    <property type="entry name" value="SAPA"/>
    <property type="match status" value="2"/>
</dbReference>
<dbReference type="InterPro" id="IPR003119">
    <property type="entry name" value="SAP_A"/>
</dbReference>
<dbReference type="Pfam" id="PF02199">
    <property type="entry name" value="SapA"/>
    <property type="match status" value="2"/>
</dbReference>
<keyword evidence="2" id="KW-0964">Secreted</keyword>
<evidence type="ECO:0000313" key="8">
    <source>
        <dbReference type="Proteomes" id="UP000728185"/>
    </source>
</evidence>
<evidence type="ECO:0000256" key="2">
    <source>
        <dbReference type="ARBA" id="ARBA00022525"/>
    </source>
</evidence>
<dbReference type="Gene3D" id="1.10.225.10">
    <property type="entry name" value="Saposin-like"/>
    <property type="match status" value="1"/>
</dbReference>
<evidence type="ECO:0000313" key="7">
    <source>
        <dbReference type="EMBL" id="KAA0201132.1"/>
    </source>
</evidence>
<keyword evidence="4" id="KW-1015">Disulfide bond</keyword>
<accession>A0A8E0S433</accession>
<protein>
    <recommendedName>
        <fullName evidence="6">Saposin A-type domain-containing protein</fullName>
    </recommendedName>
</protein>
<keyword evidence="8" id="KW-1185">Reference proteome</keyword>
<dbReference type="SUPFAM" id="SSF47862">
    <property type="entry name" value="Saposin"/>
    <property type="match status" value="1"/>
</dbReference>
<dbReference type="GO" id="GO:0005576">
    <property type="term" value="C:extracellular region"/>
    <property type="evidence" value="ECO:0007669"/>
    <property type="project" value="UniProtKB-SubCell"/>
</dbReference>
<organism evidence="7 8">
    <name type="scientific">Fasciolopsis buskii</name>
    <dbReference type="NCBI Taxonomy" id="27845"/>
    <lineage>
        <taxon>Eukaryota</taxon>
        <taxon>Metazoa</taxon>
        <taxon>Spiralia</taxon>
        <taxon>Lophotrochozoa</taxon>
        <taxon>Platyhelminthes</taxon>
        <taxon>Trematoda</taxon>
        <taxon>Digenea</taxon>
        <taxon>Plagiorchiida</taxon>
        <taxon>Echinostomata</taxon>
        <taxon>Echinostomatoidea</taxon>
        <taxon>Fasciolidae</taxon>
        <taxon>Fasciolopsis</taxon>
    </lineage>
</organism>
<dbReference type="PROSITE" id="PS51110">
    <property type="entry name" value="SAP_A"/>
    <property type="match status" value="1"/>
</dbReference>
<keyword evidence="5" id="KW-0325">Glycoprotein</keyword>
<proteinExistence type="predicted"/>
<evidence type="ECO:0000256" key="3">
    <source>
        <dbReference type="ARBA" id="ARBA00022729"/>
    </source>
</evidence>
<comment type="caution">
    <text evidence="7">The sequence shown here is derived from an EMBL/GenBank/DDBJ whole genome shotgun (WGS) entry which is preliminary data.</text>
</comment>
<dbReference type="Proteomes" id="UP000728185">
    <property type="component" value="Unassembled WGS sequence"/>
</dbReference>
<keyword evidence="3" id="KW-0732">Signal</keyword>